<reference evidence="1 2" key="1">
    <citation type="submission" date="2021-07" db="EMBL/GenBank/DDBJ databases">
        <authorList>
            <person name="Palmer J.M."/>
        </authorList>
    </citation>
    <scope>NUCLEOTIDE SEQUENCE [LARGE SCALE GENOMIC DNA]</scope>
    <source>
        <strain evidence="1 2">AT_MEX2019</strain>
        <tissue evidence="1">Muscle</tissue>
    </source>
</reference>
<sequence>MSLTKQDRATACWYTDLKADKAFGLTENIGKQRATDGLLLNALTQQKQQQTDKSDCTAEIRSREDDSLCVDTETHVLGAFMKKLCSLGIVKGTFQFTHR</sequence>
<name>A0ABU7BVP8_9TELE</name>
<protein>
    <submittedName>
        <fullName evidence="1">Uncharacterized protein</fullName>
    </submittedName>
</protein>
<organism evidence="1 2">
    <name type="scientific">Ataeniobius toweri</name>
    <dbReference type="NCBI Taxonomy" id="208326"/>
    <lineage>
        <taxon>Eukaryota</taxon>
        <taxon>Metazoa</taxon>
        <taxon>Chordata</taxon>
        <taxon>Craniata</taxon>
        <taxon>Vertebrata</taxon>
        <taxon>Euteleostomi</taxon>
        <taxon>Actinopterygii</taxon>
        <taxon>Neopterygii</taxon>
        <taxon>Teleostei</taxon>
        <taxon>Neoteleostei</taxon>
        <taxon>Acanthomorphata</taxon>
        <taxon>Ovalentaria</taxon>
        <taxon>Atherinomorphae</taxon>
        <taxon>Cyprinodontiformes</taxon>
        <taxon>Goodeidae</taxon>
        <taxon>Ataeniobius</taxon>
    </lineage>
</organism>
<keyword evidence="2" id="KW-1185">Reference proteome</keyword>
<evidence type="ECO:0000313" key="2">
    <source>
        <dbReference type="Proteomes" id="UP001345963"/>
    </source>
</evidence>
<dbReference type="EMBL" id="JAHUTI010068912">
    <property type="protein sequence ID" value="MED6253679.1"/>
    <property type="molecule type" value="Genomic_DNA"/>
</dbReference>
<gene>
    <name evidence="1" type="ORF">ATANTOWER_028065</name>
</gene>
<dbReference type="Proteomes" id="UP001345963">
    <property type="component" value="Unassembled WGS sequence"/>
</dbReference>
<evidence type="ECO:0000313" key="1">
    <source>
        <dbReference type="EMBL" id="MED6253679.1"/>
    </source>
</evidence>
<proteinExistence type="predicted"/>
<accession>A0ABU7BVP8</accession>
<comment type="caution">
    <text evidence="1">The sequence shown here is derived from an EMBL/GenBank/DDBJ whole genome shotgun (WGS) entry which is preliminary data.</text>
</comment>